<dbReference type="RefSeq" id="WP_170115439.1">
    <property type="nucleotide sequence ID" value="NZ_CP022163.1"/>
</dbReference>
<dbReference type="InterPro" id="IPR025079">
    <property type="entry name" value="DUF3943"/>
</dbReference>
<dbReference type="KEGG" id="mbd:MEBOL_000759"/>
<proteinExistence type="predicted"/>
<accession>A0A250I821</accession>
<keyword evidence="4" id="KW-1185">Reference proteome</keyword>
<feature type="chain" id="PRO_5012287005" description="DUF3943 domain-containing protein" evidence="1">
    <location>
        <begin position="21"/>
        <end position="484"/>
    </location>
</feature>
<reference evidence="3 4" key="1">
    <citation type="submission" date="2017-06" db="EMBL/GenBank/DDBJ databases">
        <authorList>
            <person name="Kim H.J."/>
            <person name="Triplett B.A."/>
        </authorList>
    </citation>
    <scope>NUCLEOTIDE SEQUENCE [LARGE SCALE GENOMIC DNA]</scope>
    <source>
        <strain evidence="3 4">DSM 14713</strain>
    </source>
</reference>
<organism evidence="3 4">
    <name type="scientific">Melittangium boletus DSM 14713</name>
    <dbReference type="NCBI Taxonomy" id="1294270"/>
    <lineage>
        <taxon>Bacteria</taxon>
        <taxon>Pseudomonadati</taxon>
        <taxon>Myxococcota</taxon>
        <taxon>Myxococcia</taxon>
        <taxon>Myxococcales</taxon>
        <taxon>Cystobacterineae</taxon>
        <taxon>Archangiaceae</taxon>
        <taxon>Melittangium</taxon>
    </lineage>
</organism>
<gene>
    <name evidence="3" type="ORF">MEBOL_000759</name>
</gene>
<evidence type="ECO:0000313" key="4">
    <source>
        <dbReference type="Proteomes" id="UP000217289"/>
    </source>
</evidence>
<protein>
    <recommendedName>
        <fullName evidence="2">DUF3943 domain-containing protein</fullName>
    </recommendedName>
</protein>
<feature type="signal peptide" evidence="1">
    <location>
        <begin position="1"/>
        <end position="20"/>
    </location>
</feature>
<evidence type="ECO:0000313" key="3">
    <source>
        <dbReference type="EMBL" id="ATB27321.1"/>
    </source>
</evidence>
<feature type="domain" description="DUF3943" evidence="2">
    <location>
        <begin position="89"/>
        <end position="192"/>
    </location>
</feature>
<evidence type="ECO:0000259" key="2">
    <source>
        <dbReference type="Pfam" id="PF13084"/>
    </source>
</evidence>
<dbReference type="Pfam" id="PF13084">
    <property type="entry name" value="DUF3943"/>
    <property type="match status" value="1"/>
</dbReference>
<dbReference type="AlphaFoldDB" id="A0A250I821"/>
<sequence length="484" mass="51694">MSRSVPLAVVLALWATLAPAAPLPLVPEPVAGEKALPADAPLRRDYVVPALEGIAVNLGIFTFHNLLTLEPFALISWDTVSSHFDGRNGWTFDVDNFIVNQFAHPYHGSIAFAAARSSGVPFWQSGLYTVASSLMWEYFAENEAPAINDQITTTLGGIFLGEVLHRTYRVIIPDSGGRVSPLRRLTGVLISPASSLNDWFFGGEVSPGDIDPAPPLFFTLTPGVSLMTRLREQTDNGPILVLDQGAQVSLSAELTYGALGDPQWRYRRPFSYFDASASITIPGTIMGDLYIRGLAVGAQYGGASSRVHGLWGLFGLYDFGANNIVRVSSVGVGLGTTLQVYLGRGVYLQGSAIVAGLGFAAAGSLGLESKLVRDYHIGPGVAGILEAKFSRRGLGMLRMRSRQWQVNGVYSAPRGFEAITYVTWDGRVSVGRNLAVGLEIPVSLRASDFGPEATRLIGGGGLRLTLSYMPDDSFGVTGPGLSLP</sequence>
<dbReference type="Proteomes" id="UP000217289">
    <property type="component" value="Chromosome"/>
</dbReference>
<name>A0A250I821_9BACT</name>
<dbReference type="EMBL" id="CP022163">
    <property type="protein sequence ID" value="ATB27321.1"/>
    <property type="molecule type" value="Genomic_DNA"/>
</dbReference>
<evidence type="ECO:0000256" key="1">
    <source>
        <dbReference type="SAM" id="SignalP"/>
    </source>
</evidence>
<keyword evidence="1" id="KW-0732">Signal</keyword>